<evidence type="ECO:0000313" key="2">
    <source>
        <dbReference type="EMBL" id="TSK31414.1"/>
    </source>
</evidence>
<reference evidence="2 3" key="1">
    <citation type="journal article" date="2019" name="Genome Biol. Evol.">
        <title>Whole-Genome Sequencing of the Giant Devil Catfish, Bagarius yarrelli.</title>
        <authorList>
            <person name="Jiang W."/>
            <person name="Lv Y."/>
            <person name="Cheng L."/>
            <person name="Yang K."/>
            <person name="Chao B."/>
            <person name="Wang X."/>
            <person name="Li Y."/>
            <person name="Pan X."/>
            <person name="You X."/>
            <person name="Zhang Y."/>
            <person name="Yang J."/>
            <person name="Li J."/>
            <person name="Zhang X."/>
            <person name="Liu S."/>
            <person name="Sun C."/>
            <person name="Yang J."/>
            <person name="Shi Q."/>
        </authorList>
    </citation>
    <scope>NUCLEOTIDE SEQUENCE [LARGE SCALE GENOMIC DNA]</scope>
    <source>
        <strain evidence="2">JWS20170419001</strain>
        <tissue evidence="2">Muscle</tissue>
    </source>
</reference>
<dbReference type="Proteomes" id="UP000319801">
    <property type="component" value="Unassembled WGS sequence"/>
</dbReference>
<sequence>MEDQSTVDFKRQPSEISKDSRCKGLSSMQKCAPISKEDANIPLITPSLLQMVRLQTLNVEDQVDLLSQKGTANARTTPDQDLSVSSQVTPQKPIRKSCIKSTLSPVKSSMRLQEAIRMKTAAMSSGFPAKPSLHLPTTNANSNDVPVLSSKTPDDCKSPASTASFIFSKSTKKVVIETATSLEAQASLKQSLTAELMQFSDQQKTTATNGTKKHHKVPPPVAKKPVCTTSPSENVGTVTKLTAVCSSGIQRNGVANNQPSGQYVPSTTGE</sequence>
<gene>
    <name evidence="2" type="ORF">Baya_3524</name>
</gene>
<comment type="caution">
    <text evidence="2">The sequence shown here is derived from an EMBL/GenBank/DDBJ whole genome shotgun (WGS) entry which is preliminary data.</text>
</comment>
<accession>A0A556TPI9</accession>
<feature type="region of interest" description="Disordered" evidence="1">
    <location>
        <begin position="203"/>
        <end position="233"/>
    </location>
</feature>
<evidence type="ECO:0000256" key="1">
    <source>
        <dbReference type="SAM" id="MobiDB-lite"/>
    </source>
</evidence>
<dbReference type="EMBL" id="VCAZ01000009">
    <property type="protein sequence ID" value="TSK31414.1"/>
    <property type="molecule type" value="Genomic_DNA"/>
</dbReference>
<feature type="region of interest" description="Disordered" evidence="1">
    <location>
        <begin position="71"/>
        <end position="90"/>
    </location>
</feature>
<dbReference type="GO" id="GO:0030154">
    <property type="term" value="P:cell differentiation"/>
    <property type="evidence" value="ECO:0007669"/>
    <property type="project" value="TreeGrafter"/>
</dbReference>
<feature type="compositionally biased region" description="Basic and acidic residues" evidence="1">
    <location>
        <begin position="8"/>
        <end position="22"/>
    </location>
</feature>
<dbReference type="PANTHER" id="PTHR23039">
    <property type="entry name" value="NANCE-HORAN SYNDROME PROTEIN"/>
    <property type="match status" value="1"/>
</dbReference>
<feature type="region of interest" description="Disordered" evidence="1">
    <location>
        <begin position="1"/>
        <end position="22"/>
    </location>
</feature>
<protein>
    <submittedName>
        <fullName evidence="2">Uncharacterized protein</fullName>
    </submittedName>
</protein>
<feature type="region of interest" description="Disordered" evidence="1">
    <location>
        <begin position="249"/>
        <end position="270"/>
    </location>
</feature>
<dbReference type="PANTHER" id="PTHR23039:SF6">
    <property type="entry name" value="SIMILAR TO MKIAA1522 PROTEIN"/>
    <property type="match status" value="1"/>
</dbReference>
<keyword evidence="3" id="KW-1185">Reference proteome</keyword>
<name>A0A556TPI9_BAGYA</name>
<evidence type="ECO:0000313" key="3">
    <source>
        <dbReference type="Proteomes" id="UP000319801"/>
    </source>
</evidence>
<organism evidence="2 3">
    <name type="scientific">Bagarius yarrelli</name>
    <name type="common">Goonch</name>
    <name type="synonym">Bagrus yarrelli</name>
    <dbReference type="NCBI Taxonomy" id="175774"/>
    <lineage>
        <taxon>Eukaryota</taxon>
        <taxon>Metazoa</taxon>
        <taxon>Chordata</taxon>
        <taxon>Craniata</taxon>
        <taxon>Vertebrata</taxon>
        <taxon>Euteleostomi</taxon>
        <taxon>Actinopterygii</taxon>
        <taxon>Neopterygii</taxon>
        <taxon>Teleostei</taxon>
        <taxon>Ostariophysi</taxon>
        <taxon>Siluriformes</taxon>
        <taxon>Sisoridae</taxon>
        <taxon>Sisorinae</taxon>
        <taxon>Bagarius</taxon>
    </lineage>
</organism>
<dbReference type="OrthoDB" id="9948858at2759"/>
<dbReference type="AlphaFoldDB" id="A0A556TPI9"/>
<proteinExistence type="predicted"/>